<proteinExistence type="predicted"/>
<sequence>MLLDIVMHITNLWPSIESDAVYPAPIDTQSDANLDLAVDDGAGGPCSADNFWRVGAPGVWSGLLVALHCGGGFVLVFVFFILVTEQALASCAPKSLILLGMETDK</sequence>
<dbReference type="AlphaFoldDB" id="A0A6G1IHT7"/>
<evidence type="ECO:0000313" key="3">
    <source>
        <dbReference type="Proteomes" id="UP000799291"/>
    </source>
</evidence>
<gene>
    <name evidence="2" type="ORF">K458DRAFT_395599</name>
</gene>
<reference evidence="2" key="1">
    <citation type="journal article" date="2020" name="Stud. Mycol.">
        <title>101 Dothideomycetes genomes: a test case for predicting lifestyles and emergence of pathogens.</title>
        <authorList>
            <person name="Haridas S."/>
            <person name="Albert R."/>
            <person name="Binder M."/>
            <person name="Bloem J."/>
            <person name="Labutti K."/>
            <person name="Salamov A."/>
            <person name="Andreopoulos B."/>
            <person name="Baker S."/>
            <person name="Barry K."/>
            <person name="Bills G."/>
            <person name="Bluhm B."/>
            <person name="Cannon C."/>
            <person name="Castanera R."/>
            <person name="Culley D."/>
            <person name="Daum C."/>
            <person name="Ezra D."/>
            <person name="Gonzalez J."/>
            <person name="Henrissat B."/>
            <person name="Kuo A."/>
            <person name="Liang C."/>
            <person name="Lipzen A."/>
            <person name="Lutzoni F."/>
            <person name="Magnuson J."/>
            <person name="Mondo S."/>
            <person name="Nolan M."/>
            <person name="Ohm R."/>
            <person name="Pangilinan J."/>
            <person name="Park H.-J."/>
            <person name="Ramirez L."/>
            <person name="Alfaro M."/>
            <person name="Sun H."/>
            <person name="Tritt A."/>
            <person name="Yoshinaga Y."/>
            <person name="Zwiers L.-H."/>
            <person name="Turgeon B."/>
            <person name="Goodwin S."/>
            <person name="Spatafora J."/>
            <person name="Crous P."/>
            <person name="Grigoriev I."/>
        </authorList>
    </citation>
    <scope>NUCLEOTIDE SEQUENCE</scope>
    <source>
        <strain evidence="2">CBS 122367</strain>
    </source>
</reference>
<evidence type="ECO:0000256" key="1">
    <source>
        <dbReference type="SAM" id="Phobius"/>
    </source>
</evidence>
<protein>
    <submittedName>
        <fullName evidence="2">Uncharacterized protein</fullName>
    </submittedName>
</protein>
<keyword evidence="3" id="KW-1185">Reference proteome</keyword>
<keyword evidence="1" id="KW-1133">Transmembrane helix</keyword>
<accession>A0A6G1IHT7</accession>
<keyword evidence="1" id="KW-0472">Membrane</keyword>
<name>A0A6G1IHT7_9PLEO</name>
<dbReference type="Proteomes" id="UP000799291">
    <property type="component" value="Unassembled WGS sequence"/>
</dbReference>
<dbReference type="EMBL" id="MU005618">
    <property type="protein sequence ID" value="KAF2677794.1"/>
    <property type="molecule type" value="Genomic_DNA"/>
</dbReference>
<feature type="transmembrane region" description="Helical" evidence="1">
    <location>
        <begin position="59"/>
        <end position="83"/>
    </location>
</feature>
<evidence type="ECO:0000313" key="2">
    <source>
        <dbReference type="EMBL" id="KAF2677794.1"/>
    </source>
</evidence>
<keyword evidence="1" id="KW-0812">Transmembrane</keyword>
<organism evidence="2 3">
    <name type="scientific">Lentithecium fluviatile CBS 122367</name>
    <dbReference type="NCBI Taxonomy" id="1168545"/>
    <lineage>
        <taxon>Eukaryota</taxon>
        <taxon>Fungi</taxon>
        <taxon>Dikarya</taxon>
        <taxon>Ascomycota</taxon>
        <taxon>Pezizomycotina</taxon>
        <taxon>Dothideomycetes</taxon>
        <taxon>Pleosporomycetidae</taxon>
        <taxon>Pleosporales</taxon>
        <taxon>Massarineae</taxon>
        <taxon>Lentitheciaceae</taxon>
        <taxon>Lentithecium</taxon>
    </lineage>
</organism>